<comment type="caution">
    <text evidence="13">The sequence shown here is derived from an EMBL/GenBank/DDBJ whole genome shotgun (WGS) entry which is preliminary data.</text>
</comment>
<keyword evidence="11" id="KW-0479">Metal-binding</keyword>
<keyword evidence="8 11" id="KW-1133">Transmembrane helix</keyword>
<keyword evidence="6 11" id="KW-0378">Hydrolase</keyword>
<evidence type="ECO:0000256" key="2">
    <source>
        <dbReference type="ARBA" id="ARBA00004141"/>
    </source>
</evidence>
<evidence type="ECO:0000256" key="4">
    <source>
        <dbReference type="ARBA" id="ARBA00022670"/>
    </source>
</evidence>
<feature type="transmembrane region" description="Helical" evidence="11">
    <location>
        <begin position="269"/>
        <end position="287"/>
    </location>
</feature>
<evidence type="ECO:0000256" key="11">
    <source>
        <dbReference type="RuleBase" id="RU362031"/>
    </source>
</evidence>
<comment type="similarity">
    <text evidence="3 11">Belongs to the peptidase M50B family.</text>
</comment>
<comment type="subcellular location">
    <subcellularLocation>
        <location evidence="2">Membrane</location>
        <topology evidence="2">Multi-pass membrane protein</topology>
    </subcellularLocation>
</comment>
<accession>A0A923RVH0</accession>
<dbReference type="NCBIfam" id="TIGR00054">
    <property type="entry name" value="RIP metalloprotease RseP"/>
    <property type="match status" value="1"/>
</dbReference>
<dbReference type="RefSeq" id="WP_054326194.1">
    <property type="nucleotide sequence ID" value="NZ_JACOPL010000004.1"/>
</dbReference>
<feature type="transmembrane region" description="Helical" evidence="11">
    <location>
        <begin position="89"/>
        <end position="111"/>
    </location>
</feature>
<dbReference type="PANTHER" id="PTHR42837">
    <property type="entry name" value="REGULATOR OF SIGMA-E PROTEASE RSEP"/>
    <property type="match status" value="1"/>
</dbReference>
<dbReference type="InterPro" id="IPR001478">
    <property type="entry name" value="PDZ"/>
</dbReference>
<dbReference type="InterPro" id="IPR008915">
    <property type="entry name" value="Peptidase_M50"/>
</dbReference>
<feature type="domain" description="PDZ" evidence="12">
    <location>
        <begin position="106"/>
        <end position="158"/>
    </location>
</feature>
<keyword evidence="5 11" id="KW-0812">Transmembrane</keyword>
<evidence type="ECO:0000313" key="13">
    <source>
        <dbReference type="EMBL" id="MBC5724918.1"/>
    </source>
</evidence>
<evidence type="ECO:0000256" key="3">
    <source>
        <dbReference type="ARBA" id="ARBA00007931"/>
    </source>
</evidence>
<dbReference type="CDD" id="cd06163">
    <property type="entry name" value="S2P-M50_PDZ_RseP-like"/>
    <property type="match status" value="1"/>
</dbReference>
<protein>
    <recommendedName>
        <fullName evidence="11">Zinc metalloprotease</fullName>
        <ecNumber evidence="11">3.4.24.-</ecNumber>
    </recommendedName>
</protein>
<dbReference type="Pfam" id="PF02163">
    <property type="entry name" value="Peptidase_M50"/>
    <property type="match status" value="1"/>
</dbReference>
<keyword evidence="10 11" id="KW-0472">Membrane</keyword>
<evidence type="ECO:0000259" key="12">
    <source>
        <dbReference type="PROSITE" id="PS50106"/>
    </source>
</evidence>
<dbReference type="Gene3D" id="2.30.42.10">
    <property type="match status" value="1"/>
</dbReference>
<dbReference type="GO" id="GO:0006508">
    <property type="term" value="P:proteolysis"/>
    <property type="evidence" value="ECO:0007669"/>
    <property type="project" value="UniProtKB-KW"/>
</dbReference>
<evidence type="ECO:0000313" key="14">
    <source>
        <dbReference type="Proteomes" id="UP000606499"/>
    </source>
</evidence>
<dbReference type="AlphaFoldDB" id="A0A923RVH0"/>
<keyword evidence="4" id="KW-0645">Protease</keyword>
<keyword evidence="7 11" id="KW-0862">Zinc</keyword>
<dbReference type="SUPFAM" id="SSF50156">
    <property type="entry name" value="PDZ domain-like"/>
    <property type="match status" value="1"/>
</dbReference>
<dbReference type="InterPro" id="IPR036034">
    <property type="entry name" value="PDZ_sf"/>
</dbReference>
<organism evidence="13 14">
    <name type="scientific">Agathobaculum faecis</name>
    <dbReference type="NCBI Taxonomy" id="2763013"/>
    <lineage>
        <taxon>Bacteria</taxon>
        <taxon>Bacillati</taxon>
        <taxon>Bacillota</taxon>
        <taxon>Clostridia</taxon>
        <taxon>Eubacteriales</taxon>
        <taxon>Butyricicoccaceae</taxon>
        <taxon>Agathobaculum</taxon>
    </lineage>
</organism>
<evidence type="ECO:0000256" key="5">
    <source>
        <dbReference type="ARBA" id="ARBA00022692"/>
    </source>
</evidence>
<evidence type="ECO:0000256" key="8">
    <source>
        <dbReference type="ARBA" id="ARBA00022989"/>
    </source>
</evidence>
<evidence type="ECO:0000256" key="10">
    <source>
        <dbReference type="ARBA" id="ARBA00023136"/>
    </source>
</evidence>
<dbReference type="PROSITE" id="PS50106">
    <property type="entry name" value="PDZ"/>
    <property type="match status" value="1"/>
</dbReference>
<gene>
    <name evidence="13" type="primary">rseP</name>
    <name evidence="13" type="ORF">H8S45_05525</name>
</gene>
<dbReference type="EC" id="3.4.24.-" evidence="11"/>
<dbReference type="GO" id="GO:0016020">
    <property type="term" value="C:membrane"/>
    <property type="evidence" value="ECO:0007669"/>
    <property type="project" value="UniProtKB-SubCell"/>
</dbReference>
<evidence type="ECO:0000256" key="9">
    <source>
        <dbReference type="ARBA" id="ARBA00023049"/>
    </source>
</evidence>
<dbReference type="GO" id="GO:0046872">
    <property type="term" value="F:metal ion binding"/>
    <property type="evidence" value="ECO:0007669"/>
    <property type="project" value="UniProtKB-KW"/>
</dbReference>
<comment type="cofactor">
    <cofactor evidence="1 11">
        <name>Zn(2+)</name>
        <dbReference type="ChEBI" id="CHEBI:29105"/>
    </cofactor>
</comment>
<sequence length="345" mass="36952">MLQIILAILAFGILVIVHEFGHFITAKRGGVQVNEFWIGMGPTLLKKQHNGTLYCLKLLPFGGACVMEGEDGESENERAFGKASLPRRMLIVAAGALMNFLIGFLIVLAVIRPNGPEGGYVVSTLDSVDPASTAAAEGGLQAGDEILRVDGYHILLRGDFETALARGTDTVYEVVVRRDGRKITLPAVTLAPAIEGEDGRMLIGLNFAEQPNSIGMHLNMAARTSVNYARLVWSSLGMLVTGQVGVDQLSGPVGVAEVMASTARYSISAFLQLVAFISINLGVMNLLPLPALDGGRLVFLLIEAVRRKPVPPKYEGYIHAAGLMLLLALMVYVTGQDILRIVSGR</sequence>
<name>A0A923RVH0_9FIRM</name>
<keyword evidence="14" id="KW-1185">Reference proteome</keyword>
<reference evidence="13" key="1">
    <citation type="submission" date="2020-08" db="EMBL/GenBank/DDBJ databases">
        <title>Genome public.</title>
        <authorList>
            <person name="Liu C."/>
            <person name="Sun Q."/>
        </authorList>
    </citation>
    <scope>NUCLEOTIDE SEQUENCE</scope>
    <source>
        <strain evidence="13">NSJ-28</strain>
    </source>
</reference>
<evidence type="ECO:0000256" key="1">
    <source>
        <dbReference type="ARBA" id="ARBA00001947"/>
    </source>
</evidence>
<dbReference type="EMBL" id="JACOPL010000004">
    <property type="protein sequence ID" value="MBC5724918.1"/>
    <property type="molecule type" value="Genomic_DNA"/>
</dbReference>
<evidence type="ECO:0000256" key="6">
    <source>
        <dbReference type="ARBA" id="ARBA00022801"/>
    </source>
</evidence>
<evidence type="ECO:0000256" key="7">
    <source>
        <dbReference type="ARBA" id="ARBA00022833"/>
    </source>
</evidence>
<dbReference type="Proteomes" id="UP000606499">
    <property type="component" value="Unassembled WGS sequence"/>
</dbReference>
<feature type="transmembrane region" description="Helical" evidence="11">
    <location>
        <begin position="316"/>
        <end position="335"/>
    </location>
</feature>
<dbReference type="PANTHER" id="PTHR42837:SF2">
    <property type="entry name" value="MEMBRANE METALLOPROTEASE ARASP2, CHLOROPLASTIC-RELATED"/>
    <property type="match status" value="1"/>
</dbReference>
<dbReference type="InterPro" id="IPR004387">
    <property type="entry name" value="Pept_M50_Zn"/>
</dbReference>
<keyword evidence="9 11" id="KW-0482">Metalloprotease</keyword>
<dbReference type="GO" id="GO:0004222">
    <property type="term" value="F:metalloendopeptidase activity"/>
    <property type="evidence" value="ECO:0007669"/>
    <property type="project" value="InterPro"/>
</dbReference>
<proteinExistence type="inferred from homology"/>